<keyword evidence="3" id="KW-1003">Cell membrane</keyword>
<evidence type="ECO:0000256" key="1">
    <source>
        <dbReference type="ARBA" id="ARBA00004651"/>
    </source>
</evidence>
<feature type="transmembrane region" description="Helical" evidence="8">
    <location>
        <begin position="159"/>
        <end position="179"/>
    </location>
</feature>
<feature type="domain" description="Sulfatase N-terminal" evidence="9">
    <location>
        <begin position="242"/>
        <end position="525"/>
    </location>
</feature>
<protein>
    <submittedName>
        <fullName evidence="10">LTA synthase family protein</fullName>
    </submittedName>
</protein>
<dbReference type="Proteomes" id="UP000886814">
    <property type="component" value="Unassembled WGS sequence"/>
</dbReference>
<evidence type="ECO:0000256" key="2">
    <source>
        <dbReference type="ARBA" id="ARBA00004936"/>
    </source>
</evidence>
<dbReference type="InterPro" id="IPR000917">
    <property type="entry name" value="Sulfatase_N"/>
</dbReference>
<feature type="compositionally biased region" description="Polar residues" evidence="7">
    <location>
        <begin position="691"/>
        <end position="714"/>
    </location>
</feature>
<evidence type="ECO:0000256" key="6">
    <source>
        <dbReference type="ARBA" id="ARBA00023136"/>
    </source>
</evidence>
<comment type="subcellular location">
    <subcellularLocation>
        <location evidence="1">Cell membrane</location>
        <topology evidence="1">Multi-pass membrane protein</topology>
    </subcellularLocation>
</comment>
<gene>
    <name evidence="10" type="ORF">H9747_00565</name>
</gene>
<dbReference type="PANTHER" id="PTHR47371:SF3">
    <property type="entry name" value="PHOSPHOGLYCEROL TRANSFERASE I"/>
    <property type="match status" value="1"/>
</dbReference>
<evidence type="ECO:0000256" key="3">
    <source>
        <dbReference type="ARBA" id="ARBA00022475"/>
    </source>
</evidence>
<dbReference type="CDD" id="cd16015">
    <property type="entry name" value="LTA_synthase"/>
    <property type="match status" value="1"/>
</dbReference>
<feature type="transmembrane region" description="Helical" evidence="8">
    <location>
        <begin position="12"/>
        <end position="32"/>
    </location>
</feature>
<accession>A0A9D1TE45</accession>
<proteinExistence type="predicted"/>
<evidence type="ECO:0000256" key="7">
    <source>
        <dbReference type="SAM" id="MobiDB-lite"/>
    </source>
</evidence>
<evidence type="ECO:0000256" key="4">
    <source>
        <dbReference type="ARBA" id="ARBA00022692"/>
    </source>
</evidence>
<evidence type="ECO:0000313" key="11">
    <source>
        <dbReference type="Proteomes" id="UP000886814"/>
    </source>
</evidence>
<keyword evidence="6 8" id="KW-0472">Membrane</keyword>
<dbReference type="Gene3D" id="3.40.720.10">
    <property type="entry name" value="Alkaline Phosphatase, subunit A"/>
    <property type="match status" value="1"/>
</dbReference>
<dbReference type="EMBL" id="DXIQ01000003">
    <property type="protein sequence ID" value="HIV37485.1"/>
    <property type="molecule type" value="Genomic_DNA"/>
</dbReference>
<reference evidence="10" key="2">
    <citation type="submission" date="2021-04" db="EMBL/GenBank/DDBJ databases">
        <authorList>
            <person name="Gilroy R."/>
        </authorList>
    </citation>
    <scope>NUCLEOTIDE SEQUENCE</scope>
    <source>
        <strain evidence="10">CHK195-9823</strain>
    </source>
</reference>
<dbReference type="PANTHER" id="PTHR47371">
    <property type="entry name" value="LIPOTEICHOIC ACID SYNTHASE"/>
    <property type="match status" value="1"/>
</dbReference>
<dbReference type="Pfam" id="PF00884">
    <property type="entry name" value="Sulfatase"/>
    <property type="match status" value="1"/>
</dbReference>
<dbReference type="InterPro" id="IPR050448">
    <property type="entry name" value="OpgB/LTA_synthase_biosynth"/>
</dbReference>
<evidence type="ECO:0000256" key="5">
    <source>
        <dbReference type="ARBA" id="ARBA00022989"/>
    </source>
</evidence>
<dbReference type="SUPFAM" id="SSF53649">
    <property type="entry name" value="Alkaline phosphatase-like"/>
    <property type="match status" value="1"/>
</dbReference>
<keyword evidence="4 8" id="KW-0812">Transmembrane</keyword>
<feature type="compositionally biased region" description="Polar residues" evidence="7">
    <location>
        <begin position="664"/>
        <end position="673"/>
    </location>
</feature>
<organism evidence="10 11">
    <name type="scientific">Candidatus Blautia stercorigallinarum</name>
    <dbReference type="NCBI Taxonomy" id="2838501"/>
    <lineage>
        <taxon>Bacteria</taxon>
        <taxon>Bacillati</taxon>
        <taxon>Bacillota</taxon>
        <taxon>Clostridia</taxon>
        <taxon>Lachnospirales</taxon>
        <taxon>Lachnospiraceae</taxon>
        <taxon>Blautia</taxon>
    </lineage>
</organism>
<dbReference type="InterPro" id="IPR017850">
    <property type="entry name" value="Alkaline_phosphatase_core_sf"/>
</dbReference>
<comment type="pathway">
    <text evidence="2">Cell wall biogenesis; lipoteichoic acid biosynthesis.</text>
</comment>
<feature type="transmembrane region" description="Helical" evidence="8">
    <location>
        <begin position="125"/>
        <end position="147"/>
    </location>
</feature>
<feature type="region of interest" description="Disordered" evidence="7">
    <location>
        <begin position="655"/>
        <end position="714"/>
    </location>
</feature>
<feature type="transmembrane region" description="Helical" evidence="8">
    <location>
        <begin position="83"/>
        <end position="105"/>
    </location>
</feature>
<evidence type="ECO:0000256" key="8">
    <source>
        <dbReference type="SAM" id="Phobius"/>
    </source>
</evidence>
<reference evidence="10" key="1">
    <citation type="journal article" date="2021" name="PeerJ">
        <title>Extensive microbial diversity within the chicken gut microbiome revealed by metagenomics and culture.</title>
        <authorList>
            <person name="Gilroy R."/>
            <person name="Ravi A."/>
            <person name="Getino M."/>
            <person name="Pursley I."/>
            <person name="Horton D.L."/>
            <person name="Alikhan N.F."/>
            <person name="Baker D."/>
            <person name="Gharbi K."/>
            <person name="Hall N."/>
            <person name="Watson M."/>
            <person name="Adriaenssens E.M."/>
            <person name="Foster-Nyarko E."/>
            <person name="Jarju S."/>
            <person name="Secka A."/>
            <person name="Antonio M."/>
            <person name="Oren A."/>
            <person name="Chaudhuri R.R."/>
            <person name="La Ragione R."/>
            <person name="Hildebrand F."/>
            <person name="Pallen M.J."/>
        </authorList>
    </citation>
    <scope>NUCLEOTIDE SEQUENCE</scope>
    <source>
        <strain evidence="10">CHK195-9823</strain>
    </source>
</reference>
<sequence>MKEIRKVLCLKYLNMFSVPLQFLAVFVGYFFIEAISRHSIWEAMDFLTERPLVFLYNTFLIFTTTLIVYLFRRRIFWRVILTIFWMGLGIINGVLLSTRVTPFTGPDLHMITDAFEIADRYLPPFFFWVVVVLAVIAVLALVLLFIKGPRYKGKLRYKVNIPLIIVGILAFAGTTKLALEKRVLSNYFGNIAFAYEDYGYPYCLATTIFNTGISCPRDYSEEAVEKIIESEDSLPETGDSRPNILFLQLESFFDPTLVNYLNVSEDPIPNFRKLMEEYSSGYYKVPSVGAGTANTEFESITGMSMHYFGPGEYPYKGILEEETCESAAYVLKDLGYGTHAIHNNEANFYGRRRVFANLGFDTFTSSEYMSEQDDTNPNDWIRDRNLTKYILQAMESTEGPDYVYTISVQGHGDYPEEPVLEDPKITVSGSSTEAQDNKWEYYCNQIYEMDQFIGELVNALSQLDEDVVLVMYGDHLPTMDLTVTDMKNRYLFQTQYVIWDNMGLKKQDKNLAAYQMAAEVMDRVGIHEGNVFRFHQARKNTQNYQVDLEMLQYDILYGEQYVYGGKSPYEKTAMRLGVVDTQFDSIEKISEGRYYIRGANFTQSSYLEINGELVEATFIDENTLLVLTDLLQDGDEVDIATRSNSSTHRVLTRTESYIYHEPQEGSQEGTLTPVSEEEEEQAAEGSQTEGTPSEDSQSQGAQTEENPTGETQEE</sequence>
<name>A0A9D1TE45_9FIRM</name>
<keyword evidence="5 8" id="KW-1133">Transmembrane helix</keyword>
<dbReference type="GO" id="GO:0005886">
    <property type="term" value="C:plasma membrane"/>
    <property type="evidence" value="ECO:0007669"/>
    <property type="project" value="UniProtKB-SubCell"/>
</dbReference>
<evidence type="ECO:0000313" key="10">
    <source>
        <dbReference type="EMBL" id="HIV37485.1"/>
    </source>
</evidence>
<feature type="transmembrane region" description="Helical" evidence="8">
    <location>
        <begin position="52"/>
        <end position="71"/>
    </location>
</feature>
<dbReference type="AlphaFoldDB" id="A0A9D1TE45"/>
<evidence type="ECO:0000259" key="9">
    <source>
        <dbReference type="Pfam" id="PF00884"/>
    </source>
</evidence>
<comment type="caution">
    <text evidence="10">The sequence shown here is derived from an EMBL/GenBank/DDBJ whole genome shotgun (WGS) entry which is preliminary data.</text>
</comment>